<organism evidence="1 2">
    <name type="scientific">Tuber aestivum</name>
    <name type="common">summer truffle</name>
    <dbReference type="NCBI Taxonomy" id="59557"/>
    <lineage>
        <taxon>Eukaryota</taxon>
        <taxon>Fungi</taxon>
        <taxon>Dikarya</taxon>
        <taxon>Ascomycota</taxon>
        <taxon>Pezizomycotina</taxon>
        <taxon>Pezizomycetes</taxon>
        <taxon>Pezizales</taxon>
        <taxon>Tuberaceae</taxon>
        <taxon>Tuber</taxon>
    </lineage>
</organism>
<dbReference type="AlphaFoldDB" id="A0A292PLM3"/>
<accession>A0A292PLM3</accession>
<name>A0A292PLM3_9PEZI</name>
<reference evidence="1" key="1">
    <citation type="submission" date="2015-10" db="EMBL/GenBank/DDBJ databases">
        <authorList>
            <person name="Regsiter A."/>
            <person name="william w."/>
        </authorList>
    </citation>
    <scope>NUCLEOTIDE SEQUENCE</scope>
    <source>
        <strain evidence="1">Montdore</strain>
    </source>
</reference>
<protein>
    <submittedName>
        <fullName evidence="1">Uncharacterized protein</fullName>
    </submittedName>
</protein>
<dbReference type="Proteomes" id="UP001412239">
    <property type="component" value="Unassembled WGS sequence"/>
</dbReference>
<evidence type="ECO:0000313" key="2">
    <source>
        <dbReference type="Proteomes" id="UP001412239"/>
    </source>
</evidence>
<evidence type="ECO:0000313" key="1">
    <source>
        <dbReference type="EMBL" id="CUS08034.1"/>
    </source>
</evidence>
<gene>
    <name evidence="1" type="ORF">GSTUAT00007875001</name>
</gene>
<proteinExistence type="predicted"/>
<dbReference type="EMBL" id="LN891152">
    <property type="protein sequence ID" value="CUS08034.1"/>
    <property type="molecule type" value="Genomic_DNA"/>
</dbReference>
<sequence>MVPCLLVWCWSLHLHQHPKLPQNWCRPLLQPPNSKSPVPRGRLHHKLLPNQPTTFLHPWEIAAPWPIHLRSHARLHTTSSKEEPVQVLHPEYGHACTHRRSYTQDGA</sequence>
<keyword evidence="2" id="KW-1185">Reference proteome</keyword>